<name>A0A812KJ24_SYMPI</name>
<feature type="non-terminal residue" evidence="2">
    <location>
        <position position="461"/>
    </location>
</feature>
<dbReference type="Proteomes" id="UP000649617">
    <property type="component" value="Unassembled WGS sequence"/>
</dbReference>
<dbReference type="OrthoDB" id="442540at2759"/>
<feature type="transmembrane region" description="Helical" evidence="1">
    <location>
        <begin position="364"/>
        <end position="381"/>
    </location>
</feature>
<feature type="transmembrane region" description="Helical" evidence="1">
    <location>
        <begin position="393"/>
        <end position="413"/>
    </location>
</feature>
<evidence type="ECO:0000313" key="2">
    <source>
        <dbReference type="EMBL" id="CAE7230424.1"/>
    </source>
</evidence>
<comment type="caution">
    <text evidence="2">The sequence shown here is derived from an EMBL/GenBank/DDBJ whole genome shotgun (WGS) entry which is preliminary data.</text>
</comment>
<feature type="transmembrane region" description="Helical" evidence="1">
    <location>
        <begin position="334"/>
        <end position="352"/>
    </location>
</feature>
<protein>
    <submittedName>
        <fullName evidence="2">Pli1 protein</fullName>
    </submittedName>
</protein>
<sequence>SDAFPGALAGHGGFRPLRCGCCGELFDLGKVSFSHDPKRFWCPKCRFRAMDPFNEVVDGGLLHMCLVTAAEHSFTLSLPQLQEWRAAGEAVWVRMVALDCTELLQVWPEELTLEADGRELFRIAPPEKGHRRRDLPQELTYQLMAGQNALQLRVNASAASTGLALGVLRCSAKAPRKLCGEVPRESAAAARERLQELLRDERAGKEDPHQVTLRKHLGVLVQVDAWSSPLQSCLCATAAVYVWLLPTLQQADWAHTCETQTVDGEVFAYPHCIYWVDWAWLRWILQKAGLNVWVESGASVSDFIANAQATGGMGAVNFWPCLYLFMPSRWLDSLAAYVSLMLFQVFFGLFLMNPVTLSFCNHLLVVQIFCVAGMVHMLIMWSHLGDLEPWRQLPCQLCALGSIAGFVGVVLTGNSCLHSNWLGTHLPFLFYACESLGLSSMSLFALFWKSKLPLAALIKEA</sequence>
<dbReference type="AlphaFoldDB" id="A0A812KJ24"/>
<keyword evidence="3" id="KW-1185">Reference proteome</keyword>
<keyword evidence="1" id="KW-1133">Transmembrane helix</keyword>
<evidence type="ECO:0000313" key="3">
    <source>
        <dbReference type="Proteomes" id="UP000649617"/>
    </source>
</evidence>
<organism evidence="2 3">
    <name type="scientific">Symbiodinium pilosum</name>
    <name type="common">Dinoflagellate</name>
    <dbReference type="NCBI Taxonomy" id="2952"/>
    <lineage>
        <taxon>Eukaryota</taxon>
        <taxon>Sar</taxon>
        <taxon>Alveolata</taxon>
        <taxon>Dinophyceae</taxon>
        <taxon>Suessiales</taxon>
        <taxon>Symbiodiniaceae</taxon>
        <taxon>Symbiodinium</taxon>
    </lineage>
</organism>
<dbReference type="EMBL" id="CAJNIZ010004225">
    <property type="protein sequence ID" value="CAE7230424.1"/>
    <property type="molecule type" value="Genomic_DNA"/>
</dbReference>
<keyword evidence="1" id="KW-0472">Membrane</keyword>
<keyword evidence="1" id="KW-0812">Transmembrane</keyword>
<reference evidence="2" key="1">
    <citation type="submission" date="2021-02" db="EMBL/GenBank/DDBJ databases">
        <authorList>
            <person name="Dougan E. K."/>
            <person name="Rhodes N."/>
            <person name="Thang M."/>
            <person name="Chan C."/>
        </authorList>
    </citation>
    <scope>NUCLEOTIDE SEQUENCE</scope>
</reference>
<proteinExistence type="predicted"/>
<accession>A0A812KJ24</accession>
<feature type="transmembrane region" description="Helical" evidence="1">
    <location>
        <begin position="428"/>
        <end position="448"/>
    </location>
</feature>
<evidence type="ECO:0000256" key="1">
    <source>
        <dbReference type="SAM" id="Phobius"/>
    </source>
</evidence>
<gene>
    <name evidence="2" type="primary">pli1</name>
    <name evidence="2" type="ORF">SPIL2461_LOCUS3479</name>
</gene>